<organism evidence="1 2">
    <name type="scientific">Populus alba x Populus x berolinensis</name>
    <dbReference type="NCBI Taxonomy" id="444605"/>
    <lineage>
        <taxon>Eukaryota</taxon>
        <taxon>Viridiplantae</taxon>
        <taxon>Streptophyta</taxon>
        <taxon>Embryophyta</taxon>
        <taxon>Tracheophyta</taxon>
        <taxon>Spermatophyta</taxon>
        <taxon>Magnoliopsida</taxon>
        <taxon>eudicotyledons</taxon>
        <taxon>Gunneridae</taxon>
        <taxon>Pentapetalae</taxon>
        <taxon>rosids</taxon>
        <taxon>fabids</taxon>
        <taxon>Malpighiales</taxon>
        <taxon>Salicaceae</taxon>
        <taxon>Saliceae</taxon>
        <taxon>Populus</taxon>
    </lineage>
</organism>
<name>A0AAD6LRI8_9ROSI</name>
<dbReference type="AlphaFoldDB" id="A0AAD6LRI8"/>
<accession>A0AAD6LRI8</accession>
<dbReference type="EMBL" id="JAQIZT010000014">
    <property type="protein sequence ID" value="KAJ6971985.1"/>
    <property type="molecule type" value="Genomic_DNA"/>
</dbReference>
<gene>
    <name evidence="1" type="ORF">NC653_032520</name>
</gene>
<reference evidence="1" key="1">
    <citation type="journal article" date="2023" name="Mol. Ecol. Resour.">
        <title>Chromosome-level genome assembly of a triploid poplar Populus alba 'Berolinensis'.</title>
        <authorList>
            <person name="Chen S."/>
            <person name="Yu Y."/>
            <person name="Wang X."/>
            <person name="Wang S."/>
            <person name="Zhang T."/>
            <person name="Zhou Y."/>
            <person name="He R."/>
            <person name="Meng N."/>
            <person name="Wang Y."/>
            <person name="Liu W."/>
            <person name="Liu Z."/>
            <person name="Liu J."/>
            <person name="Guo Q."/>
            <person name="Huang H."/>
            <person name="Sederoff R.R."/>
            <person name="Wang G."/>
            <person name="Qu G."/>
            <person name="Chen S."/>
        </authorList>
    </citation>
    <scope>NUCLEOTIDE SEQUENCE</scope>
    <source>
        <strain evidence="1">SC-2020</strain>
    </source>
</reference>
<evidence type="ECO:0000313" key="1">
    <source>
        <dbReference type="EMBL" id="KAJ6971985.1"/>
    </source>
</evidence>
<protein>
    <submittedName>
        <fullName evidence="1">Uncharacterized protein</fullName>
    </submittedName>
</protein>
<keyword evidence="2" id="KW-1185">Reference proteome</keyword>
<comment type="caution">
    <text evidence="1">The sequence shown here is derived from an EMBL/GenBank/DDBJ whole genome shotgun (WGS) entry which is preliminary data.</text>
</comment>
<sequence>MNRLSVHCNLNCPHKIFLQSCIRFSQQHVKRMAKVDKESRWEKTLQVEEVGPLFKVRLGVVSTILLSPFSHACLKQELQQAANVCAAEFASVCRMPLSVLPNSTAALVLVSLPP</sequence>
<dbReference type="Proteomes" id="UP001164929">
    <property type="component" value="Chromosome 14"/>
</dbReference>
<evidence type="ECO:0000313" key="2">
    <source>
        <dbReference type="Proteomes" id="UP001164929"/>
    </source>
</evidence>
<proteinExistence type="predicted"/>